<name>A0A8T0I9X4_CERPU</name>
<keyword evidence="3" id="KW-1185">Reference proteome</keyword>
<evidence type="ECO:0000313" key="2">
    <source>
        <dbReference type="EMBL" id="KAG0579561.1"/>
    </source>
</evidence>
<gene>
    <name evidence="2" type="ORF">KC19_4G106900</name>
</gene>
<protein>
    <submittedName>
        <fullName evidence="2">Uncharacterized protein</fullName>
    </submittedName>
</protein>
<feature type="chain" id="PRO_5035934778" evidence="1">
    <location>
        <begin position="20"/>
        <end position="52"/>
    </location>
</feature>
<accession>A0A8T0I9X4</accession>
<feature type="signal peptide" evidence="1">
    <location>
        <begin position="1"/>
        <end position="19"/>
    </location>
</feature>
<sequence>MRILYSSASFLHLLLQAEPVVTCNYGRCQYLKGGKAAGLGSLSLQNNMKLTH</sequence>
<comment type="caution">
    <text evidence="2">The sequence shown here is derived from an EMBL/GenBank/DDBJ whole genome shotgun (WGS) entry which is preliminary data.</text>
</comment>
<dbReference type="Proteomes" id="UP000822688">
    <property type="component" value="Chromosome 4"/>
</dbReference>
<organism evidence="2 3">
    <name type="scientific">Ceratodon purpureus</name>
    <name type="common">Fire moss</name>
    <name type="synonym">Dicranum purpureum</name>
    <dbReference type="NCBI Taxonomy" id="3225"/>
    <lineage>
        <taxon>Eukaryota</taxon>
        <taxon>Viridiplantae</taxon>
        <taxon>Streptophyta</taxon>
        <taxon>Embryophyta</taxon>
        <taxon>Bryophyta</taxon>
        <taxon>Bryophytina</taxon>
        <taxon>Bryopsida</taxon>
        <taxon>Dicranidae</taxon>
        <taxon>Pseudoditrichales</taxon>
        <taxon>Ditrichaceae</taxon>
        <taxon>Ceratodon</taxon>
    </lineage>
</organism>
<dbReference type="EMBL" id="CM026424">
    <property type="protein sequence ID" value="KAG0579561.1"/>
    <property type="molecule type" value="Genomic_DNA"/>
</dbReference>
<proteinExistence type="predicted"/>
<evidence type="ECO:0000313" key="3">
    <source>
        <dbReference type="Proteomes" id="UP000822688"/>
    </source>
</evidence>
<evidence type="ECO:0000256" key="1">
    <source>
        <dbReference type="SAM" id="SignalP"/>
    </source>
</evidence>
<dbReference type="AlphaFoldDB" id="A0A8T0I9X4"/>
<keyword evidence="1" id="KW-0732">Signal</keyword>
<reference evidence="2" key="1">
    <citation type="submission" date="2020-06" db="EMBL/GenBank/DDBJ databases">
        <title>WGS assembly of Ceratodon purpureus strain R40.</title>
        <authorList>
            <person name="Carey S.B."/>
            <person name="Jenkins J."/>
            <person name="Shu S."/>
            <person name="Lovell J.T."/>
            <person name="Sreedasyam A."/>
            <person name="Maumus F."/>
            <person name="Tiley G.P."/>
            <person name="Fernandez-Pozo N."/>
            <person name="Barry K."/>
            <person name="Chen C."/>
            <person name="Wang M."/>
            <person name="Lipzen A."/>
            <person name="Daum C."/>
            <person name="Saski C.A."/>
            <person name="Payton A.C."/>
            <person name="Mcbreen J.C."/>
            <person name="Conrad R.E."/>
            <person name="Kollar L.M."/>
            <person name="Olsson S."/>
            <person name="Huttunen S."/>
            <person name="Landis J.B."/>
            <person name="Wickett N.J."/>
            <person name="Johnson M.G."/>
            <person name="Rensing S.A."/>
            <person name="Grimwood J."/>
            <person name="Schmutz J."/>
            <person name="Mcdaniel S.F."/>
        </authorList>
    </citation>
    <scope>NUCLEOTIDE SEQUENCE</scope>
    <source>
        <strain evidence="2">R40</strain>
    </source>
</reference>